<dbReference type="Pfam" id="PF01678">
    <property type="entry name" value="DAP_epimerase"/>
    <property type="match status" value="1"/>
</dbReference>
<dbReference type="PANTHER" id="PTHR31689:SF0">
    <property type="entry name" value="DIAMINOPIMELATE EPIMERASE"/>
    <property type="match status" value="1"/>
</dbReference>
<keyword evidence="2" id="KW-0413">Isomerase</keyword>
<dbReference type="Gene3D" id="3.10.310.10">
    <property type="entry name" value="Diaminopimelate Epimerase, Chain A, domain 1"/>
    <property type="match status" value="1"/>
</dbReference>
<dbReference type="SUPFAM" id="SSF54506">
    <property type="entry name" value="Diaminopimelate epimerase-like"/>
    <property type="match status" value="1"/>
</dbReference>
<dbReference type="AlphaFoldDB" id="A0A382HQ33"/>
<dbReference type="EMBL" id="UINC01062209">
    <property type="protein sequence ID" value="SVB88601.1"/>
    <property type="molecule type" value="Genomic_DNA"/>
</dbReference>
<evidence type="ECO:0000313" key="3">
    <source>
        <dbReference type="EMBL" id="SVB88601.1"/>
    </source>
</evidence>
<dbReference type="GO" id="GO:0008837">
    <property type="term" value="F:diaminopimelate epimerase activity"/>
    <property type="evidence" value="ECO:0007669"/>
    <property type="project" value="InterPro"/>
</dbReference>
<dbReference type="NCBIfam" id="TIGR00652">
    <property type="entry name" value="DapF"/>
    <property type="match status" value="1"/>
</dbReference>
<evidence type="ECO:0000256" key="1">
    <source>
        <dbReference type="ARBA" id="ARBA00010219"/>
    </source>
</evidence>
<dbReference type="InterPro" id="IPR001653">
    <property type="entry name" value="DAP_epimerase_DapF"/>
</dbReference>
<gene>
    <name evidence="3" type="ORF">METZ01_LOCUS241455</name>
</gene>
<sequence length="139" mass="14750">LSAPCVVGMGNPHAVFFVEDLDAIDIPTVGPILENHDVFPERANIGFVQILGQDRLRLRVWERGAGLTLACGSGACAALVASHRRGKCARRAYLTVDGGELIIEWRETDGHVLMSGGVATAFSGILDESLVALVQKSPA</sequence>
<accession>A0A382HQ33</accession>
<comment type="similarity">
    <text evidence="1">Belongs to the diaminopimelate epimerase family.</text>
</comment>
<dbReference type="PANTHER" id="PTHR31689">
    <property type="entry name" value="DIAMINOPIMELATE EPIMERASE, CHLOROPLASTIC"/>
    <property type="match status" value="1"/>
</dbReference>
<dbReference type="GO" id="GO:0005829">
    <property type="term" value="C:cytosol"/>
    <property type="evidence" value="ECO:0007669"/>
    <property type="project" value="TreeGrafter"/>
</dbReference>
<protein>
    <recommendedName>
        <fullName evidence="4">Diaminopimelate epimerase</fullName>
    </recommendedName>
</protein>
<reference evidence="3" key="1">
    <citation type="submission" date="2018-05" db="EMBL/GenBank/DDBJ databases">
        <authorList>
            <person name="Lanie J.A."/>
            <person name="Ng W.-L."/>
            <person name="Kazmierczak K.M."/>
            <person name="Andrzejewski T.M."/>
            <person name="Davidsen T.M."/>
            <person name="Wayne K.J."/>
            <person name="Tettelin H."/>
            <person name="Glass J.I."/>
            <person name="Rusch D."/>
            <person name="Podicherti R."/>
            <person name="Tsui H.-C.T."/>
            <person name="Winkler M.E."/>
        </authorList>
    </citation>
    <scope>NUCLEOTIDE SEQUENCE</scope>
</reference>
<proteinExistence type="inferred from homology"/>
<organism evidence="3">
    <name type="scientific">marine metagenome</name>
    <dbReference type="NCBI Taxonomy" id="408172"/>
    <lineage>
        <taxon>unclassified sequences</taxon>
        <taxon>metagenomes</taxon>
        <taxon>ecological metagenomes</taxon>
    </lineage>
</organism>
<feature type="non-terminal residue" evidence="3">
    <location>
        <position position="1"/>
    </location>
</feature>
<evidence type="ECO:0000256" key="2">
    <source>
        <dbReference type="ARBA" id="ARBA00023235"/>
    </source>
</evidence>
<dbReference type="GO" id="GO:0009089">
    <property type="term" value="P:lysine biosynthetic process via diaminopimelate"/>
    <property type="evidence" value="ECO:0007669"/>
    <property type="project" value="InterPro"/>
</dbReference>
<name>A0A382HQ33_9ZZZZ</name>
<evidence type="ECO:0008006" key="4">
    <source>
        <dbReference type="Google" id="ProtNLM"/>
    </source>
</evidence>